<feature type="domain" description="Ionotropic glutamate receptor C-terminal" evidence="16">
    <location>
        <begin position="417"/>
        <end position="756"/>
    </location>
</feature>
<dbReference type="Pfam" id="PF00060">
    <property type="entry name" value="Lig_chan"/>
    <property type="match status" value="1"/>
</dbReference>
<feature type="region of interest" description="Disordered" evidence="14">
    <location>
        <begin position="814"/>
        <end position="851"/>
    </location>
</feature>
<sequence length="851" mass="98718">MVRLIIITIRLVIIIIRLIIIIISRCDNYAMGNVRKAKRVALYGKYTGLNDHYKQLLTDASTYINDAAGRGILPSGDQVNVIHEKVLEDRIYEEQTLSKSLYSVCNDFRSTEPLAVILPNDLCEECEDLGTIIGDAYSPVITLDQADGSGAFKMRPNLNDMGEMLTHVIDHFKWRDFIFLYEGDIALKMVESMAAKSTKYGWNMVPVKIHDDFSTQTAHLLGRRIKNILCYVTNEDILVDMVATAFESKLLSNGWHWIFGNLNPPITKQFLEQRYRHNMAFLTRFKVVSNDLLYYTSISKPIRAWQFRERAAYDALVAIAMAMKLHDQREGQLPRPVPVCGSDQRSTLERYLQEVNFRGASGDVAFDRNGNRVNYTINMYSGKDQYAENLVSFRVMVFNSLNKISEPPFFMEKGWEDIRYPLNRRYKRQGLDYDDDDEPYEGIAWELLKEVKKVMEEEMGDADVAIGALARNEAREEDIDFTVPWFRSQIKLLILHPSWSFEYPFSIVYPMHITAWFALLAIFLIICGVVMLLGRFSPYEWRNLSERGEASKEDGETFSFFDSIFYVLSTAFLQSYTRGPRSWSLRVVSAFWFWFSLCIVFIYAYNLDSVFKFSKTAIEVRDSHDLLFQDILRFGAVRYSPSYDFYRYNTDHYRQVFDRMLNAEENLLEDRIEDAVFRIRRQWDARYGIVGEENILKYAGDRKPCRLFVTGRTLGEIIFPMATPSGSPLRDQLSFAINLLIERGVVDRISKMEFSDRLQCSQDSIWEEQTRRSFTLHDLQGLYYLLFIGMGCSAIVFVLEWLVSVLFLGHSWQGRSPRGSGTRNTAALQRRNYDDREGEDKTGGANTRDWL</sequence>
<dbReference type="SUPFAM" id="SSF53850">
    <property type="entry name" value="Periplasmic binding protein-like II"/>
    <property type="match status" value="1"/>
</dbReference>
<reference evidence="17" key="1">
    <citation type="submission" date="2021-10" db="EMBL/GenBank/DDBJ databases">
        <title>Tropical sea cucumber genome reveals ecological adaptation and Cuvierian tubules defense mechanism.</title>
        <authorList>
            <person name="Chen T."/>
        </authorList>
    </citation>
    <scope>NUCLEOTIDE SEQUENCE</scope>
    <source>
        <strain evidence="17">Nanhai2018</strain>
        <tissue evidence="17">Muscle</tissue>
    </source>
</reference>
<evidence type="ECO:0000256" key="9">
    <source>
        <dbReference type="ARBA" id="ARBA00023180"/>
    </source>
</evidence>
<keyword evidence="9" id="KW-0325">Glycoprotein</keyword>
<dbReference type="EMBL" id="JAIZAY010000003">
    <property type="protein sequence ID" value="KAJ8045077.1"/>
    <property type="molecule type" value="Genomic_DNA"/>
</dbReference>
<comment type="subcellular location">
    <subcellularLocation>
        <location evidence="1">Membrane</location>
        <topology evidence="1">Multi-pass membrane protein</topology>
    </subcellularLocation>
    <subcellularLocation>
        <location evidence="13">Postsynaptic cell membrane</location>
    </subcellularLocation>
</comment>
<evidence type="ECO:0000256" key="7">
    <source>
        <dbReference type="ARBA" id="ARBA00023136"/>
    </source>
</evidence>
<protein>
    <submittedName>
        <fullName evidence="17">Glutamate receptor 4</fullName>
    </submittedName>
</protein>
<dbReference type="InterPro" id="IPR001320">
    <property type="entry name" value="Iontro_rcpt_C"/>
</dbReference>
<feature type="transmembrane region" description="Helical" evidence="15">
    <location>
        <begin position="513"/>
        <end position="536"/>
    </location>
</feature>
<feature type="transmembrane region" description="Helical" evidence="15">
    <location>
        <begin position="781"/>
        <end position="808"/>
    </location>
</feature>
<name>A0A9Q1CGV2_HOLLE</name>
<evidence type="ECO:0000256" key="5">
    <source>
        <dbReference type="ARBA" id="ARBA00023018"/>
    </source>
</evidence>
<keyword evidence="2" id="KW-0813">Transport</keyword>
<keyword evidence="8 17" id="KW-0675">Receptor</keyword>
<dbReference type="SUPFAM" id="SSF53822">
    <property type="entry name" value="Periplasmic binding protein-like I"/>
    <property type="match status" value="1"/>
</dbReference>
<keyword evidence="10" id="KW-0628">Postsynaptic cell membrane</keyword>
<evidence type="ECO:0000256" key="3">
    <source>
        <dbReference type="ARBA" id="ARBA00022692"/>
    </source>
</evidence>
<gene>
    <name evidence="17" type="ORF">HOLleu_08007</name>
</gene>
<evidence type="ECO:0000256" key="12">
    <source>
        <dbReference type="ARBA" id="ARBA00023303"/>
    </source>
</evidence>
<evidence type="ECO:0000256" key="1">
    <source>
        <dbReference type="ARBA" id="ARBA00004141"/>
    </source>
</evidence>
<feature type="transmembrane region" description="Helical" evidence="15">
    <location>
        <begin position="583"/>
        <end position="605"/>
    </location>
</feature>
<keyword evidence="5" id="KW-0770">Synapse</keyword>
<keyword evidence="4 15" id="KW-1133">Transmembrane helix</keyword>
<evidence type="ECO:0000256" key="2">
    <source>
        <dbReference type="ARBA" id="ARBA00022448"/>
    </source>
</evidence>
<evidence type="ECO:0000259" key="16">
    <source>
        <dbReference type="SMART" id="SM00079"/>
    </source>
</evidence>
<dbReference type="OrthoDB" id="5984008at2759"/>
<evidence type="ECO:0000256" key="14">
    <source>
        <dbReference type="SAM" id="MobiDB-lite"/>
    </source>
</evidence>
<dbReference type="Proteomes" id="UP001152320">
    <property type="component" value="Chromosome 3"/>
</dbReference>
<feature type="compositionally biased region" description="Basic and acidic residues" evidence="14">
    <location>
        <begin position="831"/>
        <end position="842"/>
    </location>
</feature>
<evidence type="ECO:0000313" key="18">
    <source>
        <dbReference type="Proteomes" id="UP001152320"/>
    </source>
</evidence>
<dbReference type="Gene3D" id="3.40.50.2300">
    <property type="match status" value="1"/>
</dbReference>
<keyword evidence="11" id="KW-1071">Ligand-gated ion channel</keyword>
<evidence type="ECO:0000256" key="8">
    <source>
        <dbReference type="ARBA" id="ARBA00023170"/>
    </source>
</evidence>
<dbReference type="InterPro" id="IPR015683">
    <property type="entry name" value="Ionotropic_Glu_rcpt"/>
</dbReference>
<keyword evidence="6" id="KW-0406">Ion transport</keyword>
<evidence type="ECO:0000313" key="17">
    <source>
        <dbReference type="EMBL" id="KAJ8045077.1"/>
    </source>
</evidence>
<organism evidence="17 18">
    <name type="scientific">Holothuria leucospilota</name>
    <name type="common">Black long sea cucumber</name>
    <name type="synonym">Mertensiothuria leucospilota</name>
    <dbReference type="NCBI Taxonomy" id="206669"/>
    <lineage>
        <taxon>Eukaryota</taxon>
        <taxon>Metazoa</taxon>
        <taxon>Echinodermata</taxon>
        <taxon>Eleutherozoa</taxon>
        <taxon>Echinozoa</taxon>
        <taxon>Holothuroidea</taxon>
        <taxon>Aspidochirotacea</taxon>
        <taxon>Aspidochirotida</taxon>
        <taxon>Holothuriidae</taxon>
        <taxon>Holothuria</taxon>
    </lineage>
</organism>
<evidence type="ECO:0000256" key="13">
    <source>
        <dbReference type="ARBA" id="ARBA00034100"/>
    </source>
</evidence>
<dbReference type="Gene3D" id="1.10.287.70">
    <property type="match status" value="1"/>
</dbReference>
<dbReference type="GO" id="GO:0045211">
    <property type="term" value="C:postsynaptic membrane"/>
    <property type="evidence" value="ECO:0007669"/>
    <property type="project" value="UniProtKB-SubCell"/>
</dbReference>
<dbReference type="Gene3D" id="3.40.190.10">
    <property type="entry name" value="Periplasmic binding protein-like II"/>
    <property type="match status" value="1"/>
</dbReference>
<dbReference type="GO" id="GO:0015276">
    <property type="term" value="F:ligand-gated monoatomic ion channel activity"/>
    <property type="evidence" value="ECO:0007669"/>
    <property type="project" value="InterPro"/>
</dbReference>
<dbReference type="AlphaFoldDB" id="A0A9Q1CGV2"/>
<comment type="caution">
    <text evidence="17">The sequence shown here is derived from an EMBL/GenBank/DDBJ whole genome shotgun (WGS) entry which is preliminary data.</text>
</comment>
<dbReference type="SMART" id="SM00079">
    <property type="entry name" value="PBPe"/>
    <property type="match status" value="1"/>
</dbReference>
<feature type="transmembrane region" description="Helical" evidence="15">
    <location>
        <begin position="7"/>
        <end position="24"/>
    </location>
</feature>
<keyword evidence="12" id="KW-0407">Ion channel</keyword>
<accession>A0A9Q1CGV2</accession>
<dbReference type="Pfam" id="PF01094">
    <property type="entry name" value="ANF_receptor"/>
    <property type="match status" value="1"/>
</dbReference>
<keyword evidence="18" id="KW-1185">Reference proteome</keyword>
<evidence type="ECO:0000256" key="10">
    <source>
        <dbReference type="ARBA" id="ARBA00023257"/>
    </source>
</evidence>
<evidence type="ECO:0000256" key="6">
    <source>
        <dbReference type="ARBA" id="ARBA00023065"/>
    </source>
</evidence>
<feature type="transmembrane region" description="Helical" evidence="15">
    <location>
        <begin position="557"/>
        <end position="577"/>
    </location>
</feature>
<dbReference type="InterPro" id="IPR001828">
    <property type="entry name" value="ANF_lig-bd_rcpt"/>
</dbReference>
<keyword evidence="3 15" id="KW-0812">Transmembrane</keyword>
<proteinExistence type="predicted"/>
<evidence type="ECO:0000256" key="11">
    <source>
        <dbReference type="ARBA" id="ARBA00023286"/>
    </source>
</evidence>
<keyword evidence="7 15" id="KW-0472">Membrane</keyword>
<evidence type="ECO:0000256" key="15">
    <source>
        <dbReference type="SAM" id="Phobius"/>
    </source>
</evidence>
<dbReference type="PANTHER" id="PTHR18966">
    <property type="entry name" value="IONOTROPIC GLUTAMATE RECEPTOR"/>
    <property type="match status" value="1"/>
</dbReference>
<evidence type="ECO:0000256" key="4">
    <source>
        <dbReference type="ARBA" id="ARBA00022989"/>
    </source>
</evidence>
<dbReference type="InterPro" id="IPR028082">
    <property type="entry name" value="Peripla_BP_I"/>
</dbReference>